<proteinExistence type="predicted"/>
<keyword evidence="2" id="KW-0349">Heme</keyword>
<dbReference type="GO" id="GO:0016491">
    <property type="term" value="F:oxidoreductase activity"/>
    <property type="evidence" value="ECO:0007669"/>
    <property type="project" value="UniProtKB-KW"/>
</dbReference>
<feature type="domain" description="Nitrite/Sulfite reductase ferredoxin-like" evidence="8">
    <location>
        <begin position="307"/>
        <end position="371"/>
    </location>
</feature>
<dbReference type="InterPro" id="IPR045854">
    <property type="entry name" value="NO2/SO3_Rdtase_4Fe4S_sf"/>
</dbReference>
<protein>
    <submittedName>
        <fullName evidence="9">Sulfite reductase</fullName>
    </submittedName>
</protein>
<dbReference type="Pfam" id="PF01077">
    <property type="entry name" value="NIR_SIR"/>
    <property type="match status" value="2"/>
</dbReference>
<evidence type="ECO:0000256" key="1">
    <source>
        <dbReference type="ARBA" id="ARBA00022485"/>
    </source>
</evidence>
<name>A0A2N3PWU7_9PROT</name>
<dbReference type="GO" id="GO:0046872">
    <property type="term" value="F:metal ion binding"/>
    <property type="evidence" value="ECO:0007669"/>
    <property type="project" value="UniProtKB-KW"/>
</dbReference>
<dbReference type="OrthoDB" id="9803707at2"/>
<dbReference type="InterPro" id="IPR006067">
    <property type="entry name" value="NO2/SO3_Rdtase_4Fe4S_dom"/>
</dbReference>
<evidence type="ECO:0000256" key="2">
    <source>
        <dbReference type="ARBA" id="ARBA00022617"/>
    </source>
</evidence>
<evidence type="ECO:0000256" key="6">
    <source>
        <dbReference type="ARBA" id="ARBA00023014"/>
    </source>
</evidence>
<dbReference type="Gene3D" id="3.30.413.10">
    <property type="entry name" value="Sulfite Reductase Hemoprotein, domain 1"/>
    <property type="match status" value="2"/>
</dbReference>
<dbReference type="InterPro" id="IPR036136">
    <property type="entry name" value="Nit/Sulf_reduc_fer-like_dom_sf"/>
</dbReference>
<dbReference type="SUPFAM" id="SSF55124">
    <property type="entry name" value="Nitrite/Sulfite reductase N-terminal domain-like"/>
    <property type="match status" value="2"/>
</dbReference>
<dbReference type="Proteomes" id="UP000233293">
    <property type="component" value="Unassembled WGS sequence"/>
</dbReference>
<comment type="caution">
    <text evidence="9">The sequence shown here is derived from an EMBL/GenBank/DDBJ whole genome shotgun (WGS) entry which is preliminary data.</text>
</comment>
<keyword evidence="4" id="KW-0560">Oxidoreductase</keyword>
<dbReference type="InterPro" id="IPR006066">
    <property type="entry name" value="NO2/SO3_Rdtase_FeS/sirohaem_BS"/>
</dbReference>
<dbReference type="RefSeq" id="WP_101250412.1">
    <property type="nucleotide sequence ID" value="NZ_PIUM01000008.1"/>
</dbReference>
<reference evidence="10" key="1">
    <citation type="submission" date="2017-12" db="EMBL/GenBank/DDBJ databases">
        <title>Draft genome sequence of Telmatospirillum siberiense 26-4b1T, an acidotolerant peatland alphaproteobacterium potentially involved in sulfur cycling.</title>
        <authorList>
            <person name="Hausmann B."/>
            <person name="Pjevac P."/>
            <person name="Schreck K."/>
            <person name="Herbold C.W."/>
            <person name="Daims H."/>
            <person name="Wagner M."/>
            <person name="Pester M."/>
            <person name="Loy A."/>
        </authorList>
    </citation>
    <scope>NUCLEOTIDE SEQUENCE [LARGE SCALE GENOMIC DNA]</scope>
    <source>
        <strain evidence="10">26-4b1</strain>
    </source>
</reference>
<dbReference type="EMBL" id="PIUM01000008">
    <property type="protein sequence ID" value="PKU24869.1"/>
    <property type="molecule type" value="Genomic_DNA"/>
</dbReference>
<dbReference type="InterPro" id="IPR005117">
    <property type="entry name" value="NiRdtase/SiRdtase_haem-b_fer"/>
</dbReference>
<dbReference type="PANTHER" id="PTHR32439">
    <property type="entry name" value="FERREDOXIN--NITRITE REDUCTASE, CHLOROPLASTIC"/>
    <property type="match status" value="1"/>
</dbReference>
<evidence type="ECO:0000256" key="4">
    <source>
        <dbReference type="ARBA" id="ARBA00023002"/>
    </source>
</evidence>
<dbReference type="AlphaFoldDB" id="A0A2N3PWU7"/>
<dbReference type="InterPro" id="IPR051329">
    <property type="entry name" value="NIR_SIR_4Fe-4S"/>
</dbReference>
<sequence length="682" mass="74755">MSVNASREIEPLVRLSDLDEYRQGLKHRLGGDWDEDKWTAFRVRFGVYGQKQPGVQMVRIKIPGGLVPLPWLGVLAHFNRKFCQGDAHITTRQDFQTYFVPLERTAEALEFLYSNGLTTREACGNTLRNINACALAGNCPREHVDAGEVASRLARSWIRHPLVQHMPRKVKISVSGCATDCGVSAIHDLSFIATEANGKKGFIVYAGGGLGGQPRPATKVLDFVTEEELQTVVETLARLHQRYSDRINRNAARIKFVVKRFGEEKFRALFAEEFERLRGLPQRPWQPLQWRRPEEAAIERTPLGIVKQHDGRFAVVGNPPLGLLSSEQLEGLAAIGRDVGIRQLRVTRDQNVVLPDVPGDRLDEVAQRLRAINIDVPASASESADVVSCPGTTTCRIGITNSQGFGRQVWADAKDDPTAKGISVRVSGCQNSCGLHEIADFGFQGLAKKIDGVPAPHYQIHIGGDGRTGVQDGVVGLHGPIIPARHGLAALRLLRQGYAGGKQSGESVRRWAERLGKEGLKDLLTPLADASDEGKLFIDWGDEDRFKGAPTLRGECAAPFASDDLLADLADDALIRLDRHLQVGRWEEALRAAEDAQTLAARRVLHHDGQFTKDDESATVIHDRVRGIAKARIAASLDHVEAERTAALSSGRPDAYREAVAVFIDSVRALIEAPGNGRDAAE</sequence>
<evidence type="ECO:0000259" key="7">
    <source>
        <dbReference type="Pfam" id="PF01077"/>
    </source>
</evidence>
<feature type="domain" description="Nitrite/sulphite reductase 4Fe-4S" evidence="7">
    <location>
        <begin position="123"/>
        <end position="275"/>
    </location>
</feature>
<keyword evidence="5" id="KW-0408">Iron</keyword>
<evidence type="ECO:0000313" key="9">
    <source>
        <dbReference type="EMBL" id="PKU24869.1"/>
    </source>
</evidence>
<feature type="domain" description="Nitrite/Sulfite reductase ferredoxin-like" evidence="8">
    <location>
        <begin position="48"/>
        <end position="110"/>
    </location>
</feature>
<dbReference type="PROSITE" id="PS00365">
    <property type="entry name" value="NIR_SIR"/>
    <property type="match status" value="1"/>
</dbReference>
<evidence type="ECO:0000313" key="10">
    <source>
        <dbReference type="Proteomes" id="UP000233293"/>
    </source>
</evidence>
<feature type="domain" description="Nitrite/sulphite reductase 4Fe-4S" evidence="7">
    <location>
        <begin position="384"/>
        <end position="524"/>
    </location>
</feature>
<gene>
    <name evidence="9" type="ORF">CWS72_09250</name>
</gene>
<organism evidence="9 10">
    <name type="scientific">Telmatospirillum siberiense</name>
    <dbReference type="NCBI Taxonomy" id="382514"/>
    <lineage>
        <taxon>Bacteria</taxon>
        <taxon>Pseudomonadati</taxon>
        <taxon>Pseudomonadota</taxon>
        <taxon>Alphaproteobacteria</taxon>
        <taxon>Rhodospirillales</taxon>
        <taxon>Rhodospirillaceae</taxon>
        <taxon>Telmatospirillum</taxon>
    </lineage>
</organism>
<evidence type="ECO:0000256" key="5">
    <source>
        <dbReference type="ARBA" id="ARBA00023004"/>
    </source>
</evidence>
<dbReference type="Pfam" id="PF03460">
    <property type="entry name" value="NIR_SIR_ferr"/>
    <property type="match status" value="2"/>
</dbReference>
<keyword evidence="3" id="KW-0479">Metal-binding</keyword>
<accession>A0A2N3PWU7</accession>
<dbReference type="GO" id="GO:0051539">
    <property type="term" value="F:4 iron, 4 sulfur cluster binding"/>
    <property type="evidence" value="ECO:0007669"/>
    <property type="project" value="UniProtKB-KW"/>
</dbReference>
<keyword evidence="10" id="KW-1185">Reference proteome</keyword>
<keyword evidence="6" id="KW-0411">Iron-sulfur</keyword>
<dbReference type="GO" id="GO:0020037">
    <property type="term" value="F:heme binding"/>
    <property type="evidence" value="ECO:0007669"/>
    <property type="project" value="InterPro"/>
</dbReference>
<evidence type="ECO:0000256" key="3">
    <source>
        <dbReference type="ARBA" id="ARBA00022723"/>
    </source>
</evidence>
<evidence type="ECO:0000259" key="8">
    <source>
        <dbReference type="Pfam" id="PF03460"/>
    </source>
</evidence>
<dbReference type="PANTHER" id="PTHR32439:SF9">
    <property type="entry name" value="BLR3264 PROTEIN"/>
    <property type="match status" value="1"/>
</dbReference>
<dbReference type="SUPFAM" id="SSF56014">
    <property type="entry name" value="Nitrite and sulphite reductase 4Fe-4S domain-like"/>
    <property type="match status" value="2"/>
</dbReference>
<dbReference type="PRINTS" id="PR00397">
    <property type="entry name" value="SIROHAEM"/>
</dbReference>
<keyword evidence="1" id="KW-0004">4Fe-4S</keyword>
<dbReference type="Gene3D" id="3.90.480.10">
    <property type="entry name" value="Sulfite Reductase Hemoprotein,Domain 2"/>
    <property type="match status" value="1"/>
</dbReference>